<dbReference type="InterPro" id="IPR018117">
    <property type="entry name" value="C5_DNA_meth_AS"/>
</dbReference>
<comment type="similarity">
    <text evidence="7">Belongs to the class I-like SAM-binding methyltransferase superfamily. C5-methyltransferase family.</text>
</comment>
<evidence type="ECO:0000256" key="4">
    <source>
        <dbReference type="ARBA" id="ARBA00022691"/>
    </source>
</evidence>
<dbReference type="Gene3D" id="3.90.120.10">
    <property type="entry name" value="DNA Methylase, subunit A, domain 2"/>
    <property type="match status" value="1"/>
</dbReference>
<comment type="caution">
    <text evidence="8">The sequence shown here is derived from an EMBL/GenBank/DDBJ whole genome shotgun (WGS) entry which is preliminary data.</text>
</comment>
<keyword evidence="9" id="KW-1185">Reference proteome</keyword>
<evidence type="ECO:0000313" key="8">
    <source>
        <dbReference type="EMBL" id="MBB5042632.1"/>
    </source>
</evidence>
<evidence type="ECO:0000256" key="6">
    <source>
        <dbReference type="ARBA" id="ARBA00047422"/>
    </source>
</evidence>
<protein>
    <recommendedName>
        <fullName evidence="1">DNA (cytosine-5-)-methyltransferase</fullName>
        <ecNumber evidence="1">2.1.1.37</ecNumber>
    </recommendedName>
</protein>
<dbReference type="GO" id="GO:0003886">
    <property type="term" value="F:DNA (cytosine-5-)-methyltransferase activity"/>
    <property type="evidence" value="ECO:0007669"/>
    <property type="project" value="UniProtKB-EC"/>
</dbReference>
<name>A0A7W8DUI9_9HYPH</name>
<evidence type="ECO:0000313" key="9">
    <source>
        <dbReference type="Proteomes" id="UP000535406"/>
    </source>
</evidence>
<dbReference type="EMBL" id="JACHIK010000005">
    <property type="protein sequence ID" value="MBB5042632.1"/>
    <property type="molecule type" value="Genomic_DNA"/>
</dbReference>
<dbReference type="PROSITE" id="PS51679">
    <property type="entry name" value="SAM_MT_C5"/>
    <property type="match status" value="1"/>
</dbReference>
<dbReference type="AlphaFoldDB" id="A0A7W8DUI9"/>
<dbReference type="Pfam" id="PF00145">
    <property type="entry name" value="DNA_methylase"/>
    <property type="match status" value="3"/>
</dbReference>
<dbReference type="Gene3D" id="3.40.50.150">
    <property type="entry name" value="Vaccinia Virus protein VP39"/>
    <property type="match status" value="2"/>
</dbReference>
<evidence type="ECO:0000256" key="7">
    <source>
        <dbReference type="PROSITE-ProRule" id="PRU01016"/>
    </source>
</evidence>
<dbReference type="InterPro" id="IPR001525">
    <property type="entry name" value="C5_MeTfrase"/>
</dbReference>
<keyword evidence="2 7" id="KW-0489">Methyltransferase</keyword>
<reference evidence="8 9" key="1">
    <citation type="submission" date="2020-08" db="EMBL/GenBank/DDBJ databases">
        <title>Genomic Encyclopedia of Type Strains, Phase IV (KMG-IV): sequencing the most valuable type-strain genomes for metagenomic binning, comparative biology and taxonomic classification.</title>
        <authorList>
            <person name="Goeker M."/>
        </authorList>
    </citation>
    <scope>NUCLEOTIDE SEQUENCE [LARGE SCALE GENOMIC DNA]</scope>
    <source>
        <strain evidence="8 9">DSM 21319</strain>
    </source>
</reference>
<dbReference type="GO" id="GO:0003677">
    <property type="term" value="F:DNA binding"/>
    <property type="evidence" value="ECO:0007669"/>
    <property type="project" value="TreeGrafter"/>
</dbReference>
<dbReference type="Proteomes" id="UP000535406">
    <property type="component" value="Unassembled WGS sequence"/>
</dbReference>
<dbReference type="SUPFAM" id="SSF53335">
    <property type="entry name" value="S-adenosyl-L-methionine-dependent methyltransferases"/>
    <property type="match status" value="1"/>
</dbReference>
<keyword evidence="5" id="KW-0680">Restriction system</keyword>
<dbReference type="PROSITE" id="PS00094">
    <property type="entry name" value="C5_MTASE_1"/>
    <property type="match status" value="1"/>
</dbReference>
<feature type="active site" evidence="7">
    <location>
        <position position="285"/>
    </location>
</feature>
<dbReference type="GO" id="GO:0044027">
    <property type="term" value="P:negative regulation of gene expression via chromosomal CpG island methylation"/>
    <property type="evidence" value="ECO:0007669"/>
    <property type="project" value="TreeGrafter"/>
</dbReference>
<dbReference type="InterPro" id="IPR050390">
    <property type="entry name" value="C5-Methyltransferase"/>
</dbReference>
<keyword evidence="4 7" id="KW-0949">S-adenosyl-L-methionine</keyword>
<proteinExistence type="inferred from homology"/>
<dbReference type="NCBIfam" id="TIGR00675">
    <property type="entry name" value="dcm"/>
    <property type="match status" value="1"/>
</dbReference>
<dbReference type="PANTHER" id="PTHR10629:SF52">
    <property type="entry name" value="DNA (CYTOSINE-5)-METHYLTRANSFERASE 1"/>
    <property type="match status" value="1"/>
</dbReference>
<gene>
    <name evidence="8" type="ORF">HNQ66_002028</name>
</gene>
<dbReference type="RefSeq" id="WP_184143701.1">
    <property type="nucleotide sequence ID" value="NZ_JACHIK010000005.1"/>
</dbReference>
<keyword evidence="3 7" id="KW-0808">Transferase</keyword>
<evidence type="ECO:0000256" key="1">
    <source>
        <dbReference type="ARBA" id="ARBA00011975"/>
    </source>
</evidence>
<organism evidence="8 9">
    <name type="scientific">Shinella fusca</name>
    <dbReference type="NCBI Taxonomy" id="544480"/>
    <lineage>
        <taxon>Bacteria</taxon>
        <taxon>Pseudomonadati</taxon>
        <taxon>Pseudomonadota</taxon>
        <taxon>Alphaproteobacteria</taxon>
        <taxon>Hyphomicrobiales</taxon>
        <taxon>Rhizobiaceae</taxon>
        <taxon>Shinella</taxon>
    </lineage>
</organism>
<accession>A0A7W8DUI9</accession>
<comment type="catalytic activity">
    <reaction evidence="6">
        <text>a 2'-deoxycytidine in DNA + S-adenosyl-L-methionine = a 5-methyl-2'-deoxycytidine in DNA + S-adenosyl-L-homocysteine + H(+)</text>
        <dbReference type="Rhea" id="RHEA:13681"/>
        <dbReference type="Rhea" id="RHEA-COMP:11369"/>
        <dbReference type="Rhea" id="RHEA-COMP:11370"/>
        <dbReference type="ChEBI" id="CHEBI:15378"/>
        <dbReference type="ChEBI" id="CHEBI:57856"/>
        <dbReference type="ChEBI" id="CHEBI:59789"/>
        <dbReference type="ChEBI" id="CHEBI:85452"/>
        <dbReference type="ChEBI" id="CHEBI:85454"/>
        <dbReference type="EC" id="2.1.1.37"/>
    </reaction>
</comment>
<dbReference type="EC" id="2.1.1.37" evidence="1"/>
<sequence length="691" mass="77062">MQEVKIIDLFSGAGGITCGFEGTIDKINFKTVLGLDIDPSAISIYNDNFGTRAPNAKVNIGRKVDLNWFAHASEIRLFYLVHLALTGADDPLLAQLNALNVDDFLLSIQQCDRDFSERFATLADGPKYKSAINGSMRGSTSTALVKNLMGKLGLTSLVSPRPALGHLPWSEEYQHARGRRPLSAPDIDAEISKSMQELWDTQVQSLLDASEKTGRGKLKDNASKVSDVVAFLRSPQGAALGQLWVQWRATRETIRASYCVEHREQIDELYTGGRRVNVILGGPPCKGFSRIGRPVIQSLRDQGVHAWSHREYGDERNALMCQYVLFLGALGPDVFLFENVANFQSALKTPNGVLDAPSMLAELIDAISDSAHYAVKHKVLNARQFGVPQDRRRFIMFGVRREGRTDAEKEVTSFFDLPVFKDDVPLAVALDGLAAAHPFDSSARHEGRVNVYHKIDERMPKAELSYRRWVHAPNPLTGEIPLTTTGHIYRLGRDDDRAFIEYVAPGIRWMDLKPSKSPTLKKAREILRNLQEKSKKMSVSDELSWLETIVDDSIVLRLLLEHNQIAKGLDEQHLLLEGYLKNGATQHGDWFERLSASKPCKTIVAHIGKDTYGYWHPFERRSITIREAARVQSFPDWFKISGVGVVDAYTAIGNAVPPLMARAFAEQLVKLHIANGMFHLSNSGQRLAAAE</sequence>
<dbReference type="PANTHER" id="PTHR10629">
    <property type="entry name" value="CYTOSINE-SPECIFIC METHYLTRANSFERASE"/>
    <property type="match status" value="1"/>
</dbReference>
<evidence type="ECO:0000256" key="3">
    <source>
        <dbReference type="ARBA" id="ARBA00022679"/>
    </source>
</evidence>
<evidence type="ECO:0000256" key="5">
    <source>
        <dbReference type="ARBA" id="ARBA00022747"/>
    </source>
</evidence>
<dbReference type="GO" id="GO:0032259">
    <property type="term" value="P:methylation"/>
    <property type="evidence" value="ECO:0007669"/>
    <property type="project" value="UniProtKB-KW"/>
</dbReference>
<evidence type="ECO:0000256" key="2">
    <source>
        <dbReference type="ARBA" id="ARBA00022603"/>
    </source>
</evidence>
<dbReference type="GO" id="GO:0009307">
    <property type="term" value="P:DNA restriction-modification system"/>
    <property type="evidence" value="ECO:0007669"/>
    <property type="project" value="UniProtKB-KW"/>
</dbReference>
<dbReference type="InterPro" id="IPR029063">
    <property type="entry name" value="SAM-dependent_MTases_sf"/>
</dbReference>